<accession>A0A829HXM5</accession>
<protein>
    <submittedName>
        <fullName evidence="1">Uncharacterized protein</fullName>
    </submittedName>
</protein>
<reference evidence="1 2" key="1">
    <citation type="journal article" date="2013" name="Genome Announc.">
        <title>Genome Sequence of an Epidemic Isolate of Mycobacterium abscessus subsp. bolletii from Rio de Janeiro, Brazil.</title>
        <authorList>
            <person name="Davidson R.M."/>
            <person name="Reynolds P.R."/>
            <person name="Farias-Hesson E."/>
            <person name="Duarte R.S."/>
            <person name="Jackson M."/>
            <person name="Strong M."/>
        </authorList>
    </citation>
    <scope>NUCLEOTIDE SEQUENCE [LARGE SCALE GENOMIC DNA]</scope>
    <source>
        <strain evidence="1 2">CRM-0020</strain>
    </source>
</reference>
<gene>
    <name evidence="1" type="ORF">J108_11665</name>
</gene>
<dbReference type="PROSITE" id="PS51257">
    <property type="entry name" value="PROKAR_LIPOPROTEIN"/>
    <property type="match status" value="1"/>
</dbReference>
<dbReference type="AlphaFoldDB" id="A0A829HXM5"/>
<organism evidence="1 2">
    <name type="scientific">Mycobacteroides abscessus subsp. bolletii CRM-0020</name>
    <dbReference type="NCBI Taxonomy" id="1306401"/>
    <lineage>
        <taxon>Bacteria</taxon>
        <taxon>Bacillati</taxon>
        <taxon>Actinomycetota</taxon>
        <taxon>Actinomycetes</taxon>
        <taxon>Mycobacteriales</taxon>
        <taxon>Mycobacteriaceae</taxon>
        <taxon>Mycobacteroides</taxon>
        <taxon>Mycobacteroides abscessus</taxon>
    </lineage>
</organism>
<comment type="caution">
    <text evidence="1">The sequence shown here is derived from an EMBL/GenBank/DDBJ whole genome shotgun (WGS) entry which is preliminary data.</text>
</comment>
<dbReference type="RefSeq" id="WP_005058074.1">
    <property type="nucleotide sequence ID" value="NZ_ATFQ01000021.1"/>
</dbReference>
<evidence type="ECO:0000313" key="2">
    <source>
        <dbReference type="Proteomes" id="UP000014969"/>
    </source>
</evidence>
<evidence type="ECO:0000313" key="1">
    <source>
        <dbReference type="EMBL" id="EPQ23373.1"/>
    </source>
</evidence>
<proteinExistence type="predicted"/>
<sequence length="289" mass="32528">MKLALQQPPWLSGASCIINRVTTDPAPADHHWRREIIDRMSKAGSVLDRIESNAPYPVEPESDLAGDRDQVPDLWVDTLAVRRLKVAVDFLAGVRDLVIGGTHMYAPFPLLRASLESSATAVWLLEPEDRATRLQRLVGLHIDDTNNKKAVQFMMPEELRDPFDHEPGIKQMVTDSGSPRGKCKFPDYTSVLKSVDDLPREGKSMLLAWRVCSGFSHGLSWATTGLMPQSNREQIGPTLHRAETSPNYQLVSSLVGTAVRTVERADCLFHIRRTARPHEIRFNFTRDQR</sequence>
<name>A0A829HXM5_9MYCO</name>
<dbReference type="Proteomes" id="UP000014969">
    <property type="component" value="Unassembled WGS sequence"/>
</dbReference>
<dbReference type="EMBL" id="ATFQ01000021">
    <property type="protein sequence ID" value="EPQ23373.1"/>
    <property type="molecule type" value="Genomic_DNA"/>
</dbReference>